<accession>A0ABQ3A2X7</accession>
<dbReference type="InterPro" id="IPR004421">
    <property type="entry name" value="Carbamoyltransferase_HypF"/>
</dbReference>
<feature type="active site" evidence="9">
    <location>
        <position position="18"/>
    </location>
</feature>
<dbReference type="EC" id="6.2.-.-" evidence="8"/>
<feature type="domain" description="Acylphosphatase-like" evidence="10">
    <location>
        <begin position="3"/>
        <end position="90"/>
    </location>
</feature>
<feature type="active site" evidence="9">
    <location>
        <position position="36"/>
    </location>
</feature>
<dbReference type="InterPro" id="IPR011125">
    <property type="entry name" value="Znf_HypF"/>
</dbReference>
<dbReference type="PROSITE" id="PS51163">
    <property type="entry name" value="YRDC"/>
    <property type="match status" value="1"/>
</dbReference>
<dbReference type="InterPro" id="IPR017945">
    <property type="entry name" value="DHBP_synth_RibB-like_a/b_dom"/>
</dbReference>
<evidence type="ECO:0000313" key="12">
    <source>
        <dbReference type="EMBL" id="GGY33542.1"/>
    </source>
</evidence>
<evidence type="ECO:0000313" key="13">
    <source>
        <dbReference type="Proteomes" id="UP000653308"/>
    </source>
</evidence>
<dbReference type="Gene3D" id="3.30.420.360">
    <property type="match status" value="1"/>
</dbReference>
<dbReference type="InterPro" id="IPR017968">
    <property type="entry name" value="Acylphosphatase_CS"/>
</dbReference>
<evidence type="ECO:0000256" key="6">
    <source>
        <dbReference type="ARBA" id="ARBA00022833"/>
    </source>
</evidence>
<dbReference type="Pfam" id="PF22521">
    <property type="entry name" value="HypF_C_2"/>
    <property type="match status" value="1"/>
</dbReference>
<dbReference type="Gene3D" id="3.30.110.120">
    <property type="match status" value="1"/>
</dbReference>
<dbReference type="PANTHER" id="PTHR42959:SF1">
    <property type="entry name" value="CARBAMOYLTRANSFERASE HYPF"/>
    <property type="match status" value="1"/>
</dbReference>
<dbReference type="PANTHER" id="PTHR42959">
    <property type="entry name" value="CARBAMOYLTRANSFERASE"/>
    <property type="match status" value="1"/>
</dbReference>
<comment type="pathway">
    <text evidence="1">Protein modification; [NiFe] hydrogenase maturation.</text>
</comment>
<comment type="similarity">
    <text evidence="2 8">Belongs to the carbamoyltransferase HypF family.</text>
</comment>
<dbReference type="SUPFAM" id="SSF55821">
    <property type="entry name" value="YrdC/RibB"/>
    <property type="match status" value="1"/>
</dbReference>
<dbReference type="Pfam" id="PF07503">
    <property type="entry name" value="zf-HYPF"/>
    <property type="match status" value="2"/>
</dbReference>
<proteinExistence type="inferred from homology"/>
<keyword evidence="5" id="KW-0863">Zinc-finger</keyword>
<dbReference type="InterPro" id="IPR041440">
    <property type="entry name" value="HypF_C"/>
</dbReference>
<dbReference type="Gene3D" id="3.30.420.40">
    <property type="match status" value="1"/>
</dbReference>
<evidence type="ECO:0000256" key="3">
    <source>
        <dbReference type="ARBA" id="ARBA00022598"/>
    </source>
</evidence>
<dbReference type="InterPro" id="IPR055128">
    <property type="entry name" value="HypF_C_2"/>
</dbReference>
<evidence type="ECO:0000256" key="7">
    <source>
        <dbReference type="ARBA" id="ARBA00048220"/>
    </source>
</evidence>
<reference evidence="13" key="1">
    <citation type="journal article" date="2019" name="Int. J. Syst. Evol. Microbiol.">
        <title>The Global Catalogue of Microorganisms (GCM) 10K type strain sequencing project: providing services to taxonomists for standard genome sequencing and annotation.</title>
        <authorList>
            <consortium name="The Broad Institute Genomics Platform"/>
            <consortium name="The Broad Institute Genome Sequencing Center for Infectious Disease"/>
            <person name="Wu L."/>
            <person name="Ma J."/>
        </authorList>
    </citation>
    <scope>NUCLEOTIDE SEQUENCE [LARGE SCALE GENOMIC DNA]</scope>
    <source>
        <strain evidence="13">JCM 4957</strain>
    </source>
</reference>
<keyword evidence="6" id="KW-0862">Zinc</keyword>
<dbReference type="EMBL" id="BMWE01000013">
    <property type="protein sequence ID" value="GGY33542.1"/>
    <property type="molecule type" value="Genomic_DNA"/>
</dbReference>
<feature type="domain" description="YrdC-like" evidence="11">
    <location>
        <begin position="197"/>
        <end position="382"/>
    </location>
</feature>
<evidence type="ECO:0000256" key="5">
    <source>
        <dbReference type="ARBA" id="ARBA00022771"/>
    </source>
</evidence>
<comment type="catalytic activity">
    <reaction evidence="9">
        <text>an acyl phosphate + H2O = a carboxylate + phosphate + H(+)</text>
        <dbReference type="Rhea" id="RHEA:14965"/>
        <dbReference type="ChEBI" id="CHEBI:15377"/>
        <dbReference type="ChEBI" id="CHEBI:15378"/>
        <dbReference type="ChEBI" id="CHEBI:29067"/>
        <dbReference type="ChEBI" id="CHEBI:43474"/>
        <dbReference type="ChEBI" id="CHEBI:59918"/>
        <dbReference type="EC" id="3.6.1.7"/>
    </reaction>
</comment>
<dbReference type="PIRSF" id="PIRSF006256">
    <property type="entry name" value="CMPcnvr_hdrg_mat"/>
    <property type="match status" value="1"/>
</dbReference>
<dbReference type="Pfam" id="PF17788">
    <property type="entry name" value="HypF_C"/>
    <property type="match status" value="1"/>
</dbReference>
<dbReference type="PROSITE" id="PS00150">
    <property type="entry name" value="ACYLPHOSPHATASE_1"/>
    <property type="match status" value="1"/>
</dbReference>
<evidence type="ECO:0000256" key="9">
    <source>
        <dbReference type="PROSITE-ProRule" id="PRU00520"/>
    </source>
</evidence>
<evidence type="ECO:0000256" key="8">
    <source>
        <dbReference type="PIRNR" id="PIRNR006256"/>
    </source>
</evidence>
<keyword evidence="13" id="KW-1185">Reference proteome</keyword>
<evidence type="ECO:0000256" key="2">
    <source>
        <dbReference type="ARBA" id="ARBA00008097"/>
    </source>
</evidence>
<dbReference type="PROSITE" id="PS51160">
    <property type="entry name" value="ACYLPHOSPHATASE_3"/>
    <property type="match status" value="1"/>
</dbReference>
<name>A0ABQ3A2X7_9ACTN</name>
<evidence type="ECO:0000259" key="10">
    <source>
        <dbReference type="PROSITE" id="PS51160"/>
    </source>
</evidence>
<keyword evidence="3" id="KW-0436">Ligase</keyword>
<dbReference type="SUPFAM" id="SSF54975">
    <property type="entry name" value="Acylphosphatase/BLUF domain-like"/>
    <property type="match status" value="1"/>
</dbReference>
<evidence type="ECO:0000256" key="4">
    <source>
        <dbReference type="ARBA" id="ARBA00022723"/>
    </source>
</evidence>
<organism evidence="12 13">
    <name type="scientific">Streptomyces djakartensis</name>
    <dbReference type="NCBI Taxonomy" id="68193"/>
    <lineage>
        <taxon>Bacteria</taxon>
        <taxon>Bacillati</taxon>
        <taxon>Actinomycetota</taxon>
        <taxon>Actinomycetes</taxon>
        <taxon>Kitasatosporales</taxon>
        <taxon>Streptomycetaceae</taxon>
        <taxon>Streptomyces</taxon>
    </lineage>
</organism>
<dbReference type="NCBIfam" id="TIGR00143">
    <property type="entry name" value="hypF"/>
    <property type="match status" value="1"/>
</dbReference>
<dbReference type="Pfam" id="PF01300">
    <property type="entry name" value="Sua5_yciO_yrdC"/>
    <property type="match status" value="1"/>
</dbReference>
<dbReference type="InterPro" id="IPR001792">
    <property type="entry name" value="Acylphosphatase-like_dom"/>
</dbReference>
<dbReference type="InterPro" id="IPR036046">
    <property type="entry name" value="Acylphosphatase-like_dom_sf"/>
</dbReference>
<keyword evidence="4" id="KW-0479">Metal-binding</keyword>
<dbReference type="Proteomes" id="UP000653308">
    <property type="component" value="Unassembled WGS sequence"/>
</dbReference>
<comment type="caution">
    <text evidence="12">The sequence shown here is derived from an EMBL/GenBank/DDBJ whole genome shotgun (WGS) entry which is preliminary data.</text>
</comment>
<dbReference type="Pfam" id="PF00708">
    <property type="entry name" value="Acylphosphatase"/>
    <property type="match status" value="1"/>
</dbReference>
<dbReference type="InterPro" id="IPR006070">
    <property type="entry name" value="Sua5-like_dom"/>
</dbReference>
<sequence length="758" mass="80499">MTVRAFRVYGTVQGVGFRPFVYRTADALGLDGWVANVDGHVEGEVAGDPRAIDEFAARLGTGAPPLARVRRVDLTGARAGARGRGFAVRHSASGRAGATNREIPPDAAVCDACLRELYEPADRRYRYPFINCTDCGPRATIIEDLPYDRARTTMRRFPLCPDCAAEYANPGDRRFHAEPVACPVCGPRPAWDDLRGEEALRAAVRTVTGGGIVALKGLGGYQLVCDATDGGAVAALRSRKHRPSKPFAVMVRDLETASGLARIGRMERAVLTSPARPVVLLAARRRHPVASQVAHGVPRLGLFLPTTGLHHLLLDEVARPLVVTSGNLSDEPIAVEDAEAFGALARVADGFLTHDRPVRARYDDSVIRIAGRQRITVRRARGLAPAPMPLAVQDPLAGVGAQLKHTFTLAADGRAHLGPHTGDLADVATYEAFRRSYDDLKRLTGIEPGALAHDLHPGYLSTQWARQQPLRRIAVQHHHAHVAAVAAEHGVTGPFLGVAYDGLGLGDDGTLWGGEILLADLGGYRRVGRFATAPLPGGDAAVRHPARTALGHLLDAEALGTPRPSPGLVRRFTENLDPAEAAAVRALVARRVNCPRASSAGRLFDTVAALLGLAVSVSYEGEAAVRLEAAAKTAHAVPLAHRIVRSDGLWVYDSTATVAGLLERRGDGEPVPDLAAAFHLTLARVTADLVARAVEEGAPRTVCLGGGCFVNGRLLTEVRRRLRSQGLRVLAGGEVPVGDGGISYGQAAVAAARLARER</sequence>
<evidence type="ECO:0000259" key="11">
    <source>
        <dbReference type="PROSITE" id="PS51163"/>
    </source>
</evidence>
<protein>
    <recommendedName>
        <fullName evidence="8">Carbamoyltransferase</fullName>
        <ecNumber evidence="8">6.2.-.-</ecNumber>
    </recommendedName>
</protein>
<evidence type="ECO:0000256" key="1">
    <source>
        <dbReference type="ARBA" id="ARBA00004711"/>
    </source>
</evidence>
<gene>
    <name evidence="12" type="primary">hypF</name>
    <name evidence="12" type="ORF">GCM10010384_45900</name>
</gene>
<dbReference type="RefSeq" id="WP_190199773.1">
    <property type="nucleotide sequence ID" value="NZ_BMWE01000013.1"/>
</dbReference>
<keyword evidence="9" id="KW-0378">Hydrolase</keyword>
<dbReference type="InterPro" id="IPR051060">
    <property type="entry name" value="Carbamoyltrans_HypF-like"/>
</dbReference>
<dbReference type="Gene3D" id="3.90.870.50">
    <property type="match status" value="1"/>
</dbReference>
<comment type="catalytic activity">
    <reaction evidence="7">
        <text>C-terminal L-cysteinyl-[HypE protein] + carbamoyl phosphate + ATP + H2O = C-terminal S-carboxamide-L-cysteinyl-[HypE protein] + AMP + phosphate + diphosphate + H(+)</text>
        <dbReference type="Rhea" id="RHEA:55636"/>
        <dbReference type="Rhea" id="RHEA-COMP:14247"/>
        <dbReference type="Rhea" id="RHEA-COMP:14392"/>
        <dbReference type="ChEBI" id="CHEBI:15377"/>
        <dbReference type="ChEBI" id="CHEBI:15378"/>
        <dbReference type="ChEBI" id="CHEBI:30616"/>
        <dbReference type="ChEBI" id="CHEBI:33019"/>
        <dbReference type="ChEBI" id="CHEBI:43474"/>
        <dbReference type="ChEBI" id="CHEBI:58228"/>
        <dbReference type="ChEBI" id="CHEBI:76913"/>
        <dbReference type="ChEBI" id="CHEBI:139126"/>
        <dbReference type="ChEBI" id="CHEBI:456215"/>
    </reaction>
</comment>